<dbReference type="GO" id="GO:0004803">
    <property type="term" value="F:transposase activity"/>
    <property type="evidence" value="ECO:0007669"/>
    <property type="project" value="InterPro"/>
</dbReference>
<dbReference type="InterPro" id="IPR002513">
    <property type="entry name" value="Tn3_Tnp_DDE_dom"/>
</dbReference>
<dbReference type="Pfam" id="PF13700">
    <property type="entry name" value="DUF4158"/>
    <property type="match status" value="1"/>
</dbReference>
<reference evidence="3" key="1">
    <citation type="journal article" date="2005" name="J. Mol. Evol.">
        <title>Sequence, transcription activity, and evolutionary origin of the R-body coding plasmid pKAP298 from the intracellular parasitic bacterium Caedibacter taeniospiralis.</title>
        <authorList>
            <person name="Jeblick J."/>
            <person name="Kusch J."/>
        </authorList>
    </citation>
    <scope>NUCLEOTIDE SEQUENCE</scope>
    <source>
        <plasmid evidence="3">pKAP298</plasmid>
    </source>
</reference>
<feature type="domain" description="Tn3 transposase DDE" evidence="1">
    <location>
        <begin position="601"/>
        <end position="815"/>
    </location>
</feature>
<organism evidence="3">
    <name type="scientific">Caedibacter taeniospiralis</name>
    <dbReference type="NCBI Taxonomy" id="28907"/>
    <lineage>
        <taxon>Bacteria</taxon>
        <taxon>Pseudomonadati</taxon>
        <taxon>Pseudomonadota</taxon>
        <taxon>Gammaproteobacteria</taxon>
        <taxon>Thiotrichales</taxon>
        <taxon>Fastidiosibacteraceae</taxon>
        <taxon>Caedibacter</taxon>
    </lineage>
</organism>
<evidence type="ECO:0000259" key="1">
    <source>
        <dbReference type="Pfam" id="PF01526"/>
    </source>
</evidence>
<evidence type="ECO:0000259" key="2">
    <source>
        <dbReference type="Pfam" id="PF13700"/>
    </source>
</evidence>
<feature type="domain" description="DUF4158" evidence="2">
    <location>
        <begin position="7"/>
        <end position="167"/>
    </location>
</feature>
<dbReference type="EMBL" id="AY422720">
    <property type="protein sequence ID" value="AAR87082.1"/>
    <property type="molecule type" value="Genomic_DNA"/>
</dbReference>
<keyword evidence="3" id="KW-0614">Plasmid</keyword>
<geneLocation type="plasmid" evidence="3">
    <name>pKAP298</name>
</geneLocation>
<proteinExistence type="predicted"/>
<dbReference type="InterPro" id="IPR025296">
    <property type="entry name" value="DUF4158"/>
</dbReference>
<dbReference type="Pfam" id="PF01526">
    <property type="entry name" value="DDE_Tnp_Tn3"/>
    <property type="match status" value="1"/>
</dbReference>
<name>Q6TFH7_CAETA</name>
<protein>
    <submittedName>
        <fullName evidence="3">Putative transposase</fullName>
    </submittedName>
</protein>
<accession>Q6TFH7</accession>
<dbReference type="GO" id="GO:0006313">
    <property type="term" value="P:DNA transposition"/>
    <property type="evidence" value="ECO:0007669"/>
    <property type="project" value="InterPro"/>
</dbReference>
<evidence type="ECO:0000313" key="3">
    <source>
        <dbReference type="EMBL" id="AAR87082.1"/>
    </source>
</evidence>
<dbReference type="AlphaFoldDB" id="Q6TFH7"/>
<sequence>MSRFQVLPPYEAKQFDEPPKFNRTEREEYFTVDLMLDHVMTRGVNDESKVGAIIQLGYFRASGKFYATESFRKNDIRYVCSLLKIPYKSINLSKNYPSTSKSNHKRLILDASGFEPFNKNKELFDETIKQMIENHMMPRKIVFSVIDLFNQKKIETPSYDAFARSITKLYHAFESDLTTQLAKVIGDEHKQALESLLEKDSKGKALISRLKHINHSVKPGQIKNSIARFDELDAIYQNIYGLLSNIKISSEAISYYGKLTIKYQLAQINNLVDDNQRYLYLLAFVVHQYKCWQDVFLQIVKKSVRATDNKASKSIDATYAHNAPTKNELTDSVADGYYDYRNLVTQIEKKAFDQNLNNDQFRCDVQDILNNKNSDHLNQSDQDLQTLQDIMDKEKSHQGYFDQHDQLSRKLQNKVAKIIKRLHFTFEPVAEDLKNAIEYYQSGASITKTLAPDAFLNDEQHAQIYQDGQFNISLYKSMLYVNLFDAFSCGAASLAISYKYLPISAYMMDESSWKKNNKLILKRLGLEEFENIDEVLVKLQTILDQKYYDVNAKIHSGENPFIRFNAKKNDSLIIRTPAVDKPNYESVAQMIGEDRNIPILEMLTSLNKFLRFTTPLTHFKVKSKVKIPDDELFIAGIFALGSDIGIQRLSKSSIGINANKLNNAVKWYFAVENLHAINNLLTDFMNKMSLPEQFKKEKDFLHTSSDGRKRSVSIESLVSNYSYKYFGHGKGINIYTFVDERGILFHSTVFSSSDRDAPYVIDGLLHNEGVKSDMHSTDTHGYTEAIFAISHLLGITFAPRIAKLAKQNYLPSEASKKDWLKKVTRYCLAIKLMSS</sequence>